<dbReference type="Pfam" id="PF09976">
    <property type="entry name" value="TPR_21"/>
    <property type="match status" value="1"/>
</dbReference>
<keyword evidence="2" id="KW-1003">Cell membrane</keyword>
<proteinExistence type="inferred from homology"/>
<keyword evidence="4 9" id="KW-1133">Transmembrane helix</keyword>
<dbReference type="Proteomes" id="UP001595548">
    <property type="component" value="Unassembled WGS sequence"/>
</dbReference>
<accession>A0ABV7HV06</accession>
<dbReference type="InterPro" id="IPR018704">
    <property type="entry name" value="SecYEG/CpoB_TPR"/>
</dbReference>
<name>A0ABV7HV06_9GAMM</name>
<gene>
    <name evidence="11" type="ORF">ACFOEB_08235</name>
</gene>
<sequence length="225" mass="24435">MSDHLTEEEQLENLKRLWKEYGSTVIVSVVVATGGYFGWNFWQDQQQAKAEAASDFYEQLVTTAGEGNATDEAHRATISHLAEQVKDTDKDSAYAAQAALYAAQAAVTGEDLETAKGQLNWVLENSDSPALQEIARLRLARVLASEGSYDDALSLVANQPATGFAAEQAEVRGDILRQNGDNAAALTAYQSAIEKVGTEQQQRRVVLQMKIDNLKLANSAEEPSA</sequence>
<dbReference type="InterPro" id="IPR011990">
    <property type="entry name" value="TPR-like_helical_dom_sf"/>
</dbReference>
<dbReference type="Gene3D" id="1.25.40.10">
    <property type="entry name" value="Tetratricopeptide repeat domain"/>
    <property type="match status" value="1"/>
</dbReference>
<comment type="subcellular location">
    <subcellularLocation>
        <location evidence="1">Cell membrane</location>
        <topology evidence="1">Single-pass type II membrane protein</topology>
    </subcellularLocation>
</comment>
<dbReference type="InterPro" id="IPR026039">
    <property type="entry name" value="YfgM"/>
</dbReference>
<organism evidence="11 12">
    <name type="scientific">Gilvimarinus japonicus</name>
    <dbReference type="NCBI Taxonomy" id="1796469"/>
    <lineage>
        <taxon>Bacteria</taxon>
        <taxon>Pseudomonadati</taxon>
        <taxon>Pseudomonadota</taxon>
        <taxon>Gammaproteobacteria</taxon>
        <taxon>Cellvibrionales</taxon>
        <taxon>Cellvibrionaceae</taxon>
        <taxon>Gilvimarinus</taxon>
    </lineage>
</organism>
<evidence type="ECO:0000256" key="3">
    <source>
        <dbReference type="ARBA" id="ARBA00022692"/>
    </source>
</evidence>
<feature type="domain" description="Ancillary SecYEG translocon subunit/Cell division coordinator CpoB TPR" evidence="10">
    <location>
        <begin position="15"/>
        <end position="215"/>
    </location>
</feature>
<evidence type="ECO:0000256" key="7">
    <source>
        <dbReference type="ARBA" id="ARBA00024197"/>
    </source>
</evidence>
<dbReference type="PANTHER" id="PTHR38035:SF1">
    <property type="entry name" value="ANCILLARY SECYEG TRANSLOCON SUBUNIT"/>
    <property type="match status" value="1"/>
</dbReference>
<evidence type="ECO:0000259" key="10">
    <source>
        <dbReference type="Pfam" id="PF09976"/>
    </source>
</evidence>
<comment type="similarity">
    <text evidence="7">Belongs to the YfgM family.</text>
</comment>
<dbReference type="RefSeq" id="WP_382415758.1">
    <property type="nucleotide sequence ID" value="NZ_AP031500.1"/>
</dbReference>
<dbReference type="EMBL" id="JBHRTL010000006">
    <property type="protein sequence ID" value="MFC3155186.1"/>
    <property type="molecule type" value="Genomic_DNA"/>
</dbReference>
<keyword evidence="12" id="KW-1185">Reference proteome</keyword>
<comment type="caution">
    <text evidence="11">The sequence shown here is derived from an EMBL/GenBank/DDBJ whole genome shotgun (WGS) entry which is preliminary data.</text>
</comment>
<evidence type="ECO:0000256" key="5">
    <source>
        <dbReference type="ARBA" id="ARBA00023136"/>
    </source>
</evidence>
<evidence type="ECO:0000256" key="4">
    <source>
        <dbReference type="ARBA" id="ARBA00022989"/>
    </source>
</evidence>
<evidence type="ECO:0000313" key="12">
    <source>
        <dbReference type="Proteomes" id="UP001595548"/>
    </source>
</evidence>
<protein>
    <recommendedName>
        <fullName evidence="8">Ancillary SecYEG translocon subunit</fullName>
    </recommendedName>
</protein>
<keyword evidence="5 9" id="KW-0472">Membrane</keyword>
<keyword evidence="3 9" id="KW-0812">Transmembrane</keyword>
<evidence type="ECO:0000313" key="11">
    <source>
        <dbReference type="EMBL" id="MFC3155186.1"/>
    </source>
</evidence>
<feature type="transmembrane region" description="Helical" evidence="9">
    <location>
        <begin position="21"/>
        <end position="42"/>
    </location>
</feature>
<reference evidence="12" key="1">
    <citation type="journal article" date="2019" name="Int. J. Syst. Evol. Microbiol.">
        <title>The Global Catalogue of Microorganisms (GCM) 10K type strain sequencing project: providing services to taxonomists for standard genome sequencing and annotation.</title>
        <authorList>
            <consortium name="The Broad Institute Genomics Platform"/>
            <consortium name="The Broad Institute Genome Sequencing Center for Infectious Disease"/>
            <person name="Wu L."/>
            <person name="Ma J."/>
        </authorList>
    </citation>
    <scope>NUCLEOTIDE SEQUENCE [LARGE SCALE GENOMIC DNA]</scope>
    <source>
        <strain evidence="12">KCTC 52141</strain>
    </source>
</reference>
<dbReference type="PIRSF" id="PIRSF006170">
    <property type="entry name" value="YfgM"/>
    <property type="match status" value="1"/>
</dbReference>
<evidence type="ECO:0000256" key="2">
    <source>
        <dbReference type="ARBA" id="ARBA00022475"/>
    </source>
</evidence>
<evidence type="ECO:0000256" key="1">
    <source>
        <dbReference type="ARBA" id="ARBA00004401"/>
    </source>
</evidence>
<evidence type="ECO:0000256" key="9">
    <source>
        <dbReference type="SAM" id="Phobius"/>
    </source>
</evidence>
<dbReference type="PANTHER" id="PTHR38035">
    <property type="entry name" value="UPF0070 PROTEIN YFGM"/>
    <property type="match status" value="1"/>
</dbReference>
<keyword evidence="6" id="KW-0143">Chaperone</keyword>
<evidence type="ECO:0000256" key="8">
    <source>
        <dbReference type="ARBA" id="ARBA00024235"/>
    </source>
</evidence>
<evidence type="ECO:0000256" key="6">
    <source>
        <dbReference type="ARBA" id="ARBA00023186"/>
    </source>
</evidence>